<dbReference type="RefSeq" id="WP_145064411.1">
    <property type="nucleotide sequence ID" value="NZ_CP036287.1"/>
</dbReference>
<evidence type="ECO:0000256" key="9">
    <source>
        <dbReference type="SAM" id="Phobius"/>
    </source>
</evidence>
<dbReference type="PANTHER" id="PTHR32507:SF0">
    <property type="entry name" value="NA(+)_H(+) ANTIPORTER 2-RELATED"/>
    <property type="match status" value="1"/>
</dbReference>
<feature type="transmembrane region" description="Helical" evidence="9">
    <location>
        <begin position="118"/>
        <end position="141"/>
    </location>
</feature>
<dbReference type="Pfam" id="PF02254">
    <property type="entry name" value="TrkA_N"/>
    <property type="match status" value="1"/>
</dbReference>
<protein>
    <submittedName>
        <fullName evidence="12">K(+)/H(+) antiporter NhaP2</fullName>
    </submittedName>
</protein>
<feature type="transmembrane region" description="Helical" evidence="9">
    <location>
        <begin position="92"/>
        <end position="112"/>
    </location>
</feature>
<evidence type="ECO:0000256" key="8">
    <source>
        <dbReference type="ARBA" id="ARBA00023136"/>
    </source>
</evidence>
<keyword evidence="7" id="KW-0406">Ion transport</keyword>
<feature type="transmembrane region" description="Helical" evidence="9">
    <location>
        <begin position="153"/>
        <end position="173"/>
    </location>
</feature>
<evidence type="ECO:0000256" key="4">
    <source>
        <dbReference type="ARBA" id="ARBA00022475"/>
    </source>
</evidence>
<feature type="transmembrane region" description="Helical" evidence="9">
    <location>
        <begin position="31"/>
        <end position="48"/>
    </location>
</feature>
<dbReference type="Gene3D" id="1.20.1530.20">
    <property type="match status" value="1"/>
</dbReference>
<keyword evidence="2" id="KW-0813">Transport</keyword>
<evidence type="ECO:0000259" key="11">
    <source>
        <dbReference type="Pfam" id="PF02254"/>
    </source>
</evidence>
<dbReference type="EMBL" id="CP036287">
    <property type="protein sequence ID" value="QDU66588.1"/>
    <property type="molecule type" value="Genomic_DNA"/>
</dbReference>
<proteinExistence type="predicted"/>
<evidence type="ECO:0000256" key="5">
    <source>
        <dbReference type="ARBA" id="ARBA00022692"/>
    </source>
</evidence>
<evidence type="ECO:0000256" key="7">
    <source>
        <dbReference type="ARBA" id="ARBA00023065"/>
    </source>
</evidence>
<feature type="transmembrane region" description="Helical" evidence="9">
    <location>
        <begin position="54"/>
        <end position="71"/>
    </location>
</feature>
<evidence type="ECO:0000259" key="10">
    <source>
        <dbReference type="Pfam" id="PF00999"/>
    </source>
</evidence>
<feature type="transmembrane region" description="Helical" evidence="9">
    <location>
        <begin position="365"/>
        <end position="389"/>
    </location>
</feature>
<name>A0A518BHY0_9BACT</name>
<reference evidence="12 13" key="1">
    <citation type="submission" date="2019-02" db="EMBL/GenBank/DDBJ databases">
        <title>Deep-cultivation of Planctomycetes and their phenomic and genomic characterization uncovers novel biology.</title>
        <authorList>
            <person name="Wiegand S."/>
            <person name="Jogler M."/>
            <person name="Boedeker C."/>
            <person name="Pinto D."/>
            <person name="Vollmers J."/>
            <person name="Rivas-Marin E."/>
            <person name="Kohn T."/>
            <person name="Peeters S.H."/>
            <person name="Heuer A."/>
            <person name="Rast P."/>
            <person name="Oberbeckmann S."/>
            <person name="Bunk B."/>
            <person name="Jeske O."/>
            <person name="Meyerdierks A."/>
            <person name="Storesund J.E."/>
            <person name="Kallscheuer N."/>
            <person name="Luecker S."/>
            <person name="Lage O.M."/>
            <person name="Pohl T."/>
            <person name="Merkel B.J."/>
            <person name="Hornburger P."/>
            <person name="Mueller R.-W."/>
            <person name="Bruemmer F."/>
            <person name="Labrenz M."/>
            <person name="Spormann A.M."/>
            <person name="Op den Camp H."/>
            <person name="Overmann J."/>
            <person name="Amann R."/>
            <person name="Jetten M.S.M."/>
            <person name="Mascher T."/>
            <person name="Medema M.H."/>
            <person name="Devos D.P."/>
            <person name="Kaster A.-K."/>
            <person name="Ovreas L."/>
            <person name="Rohde M."/>
            <person name="Galperin M.Y."/>
            <person name="Jogler C."/>
        </authorList>
    </citation>
    <scope>NUCLEOTIDE SEQUENCE [LARGE SCALE GENOMIC DNA]</scope>
    <source>
        <strain evidence="12 13">Pla133</strain>
    </source>
</reference>
<organism evidence="12 13">
    <name type="scientific">Engelhardtia mirabilis</name>
    <dbReference type="NCBI Taxonomy" id="2528011"/>
    <lineage>
        <taxon>Bacteria</taxon>
        <taxon>Pseudomonadati</taxon>
        <taxon>Planctomycetota</taxon>
        <taxon>Planctomycetia</taxon>
        <taxon>Planctomycetia incertae sedis</taxon>
        <taxon>Engelhardtia</taxon>
    </lineage>
</organism>
<keyword evidence="5 9" id="KW-0812">Transmembrane</keyword>
<feature type="transmembrane region" description="Helical" evidence="9">
    <location>
        <begin position="332"/>
        <end position="353"/>
    </location>
</feature>
<evidence type="ECO:0000256" key="6">
    <source>
        <dbReference type="ARBA" id="ARBA00022989"/>
    </source>
</evidence>
<dbReference type="KEGG" id="pbap:Pla133_16640"/>
<evidence type="ECO:0000313" key="12">
    <source>
        <dbReference type="EMBL" id="QDU66588.1"/>
    </source>
</evidence>
<accession>A0A518BHY0</accession>
<feature type="domain" description="RCK N-terminal" evidence="11">
    <location>
        <begin position="404"/>
        <end position="483"/>
    </location>
</feature>
<dbReference type="InterPro" id="IPR006153">
    <property type="entry name" value="Cation/H_exchanger_TM"/>
</dbReference>
<evidence type="ECO:0000313" key="13">
    <source>
        <dbReference type="Proteomes" id="UP000316921"/>
    </source>
</evidence>
<comment type="subcellular location">
    <subcellularLocation>
        <location evidence="1">Cell membrane</location>
        <topology evidence="1">Multi-pass membrane protein</topology>
    </subcellularLocation>
</comment>
<keyword evidence="8 9" id="KW-0472">Membrane</keyword>
<dbReference type="InterPro" id="IPR038770">
    <property type="entry name" value="Na+/solute_symporter_sf"/>
</dbReference>
<dbReference type="SUPFAM" id="SSF51735">
    <property type="entry name" value="NAD(P)-binding Rossmann-fold domains"/>
    <property type="match status" value="1"/>
</dbReference>
<sequence>MELSPTSQLGLVAALGVGSQWLATRLRLPSILLLLLVGFAVGPVLGWLDPDELMGPMLFPLVSLSVGTILLEGGLSLRRSELTEIGPAFSRLLTIGVAVTWTLSSVAAHWTLGFSWPLSTLIGALLVVTGPTVTLPLLNFVRPKGPVGSLVKWEGIVNDPIGAVLAVLVFGWISAGGGKAATGDAFIELFAAGAVGVVIGLAVAEGLAVVLRRHLIPDYLQSAVVLMTGLTAFALSNELAHESGLLTVTVLGISLANAKGARIEHIVEFKENLRVVLIGTLFVLLAARLRFDDFAPLGWGSVGFLALLILVVRPLAVWLSCIGTGLNWREKVFLSVMAPRGIVAAAISSLFAIELSHAGVDRARELAPVVFVVIVGTVVVYGLLAAPIARKLGIADMERGGLLLLGSHPFARQLGVTLTKLGVPVILIDTNRTQVATARLDGLKAYHANALSEYVDQRVPFDGIGRLLALTPNDEVNSLAVARFAGRFERSGLYQLPPEWLSDGEPQSEAARNRITQEMQGRLLFAPQANFWELDSRLVQGARMRVTPLTEDFDFASYKEHHGDRALPLFRIDRNGELFVASVDVPFDPRPGDQVVALVLESDTEVT</sequence>
<keyword evidence="13" id="KW-1185">Reference proteome</keyword>
<dbReference type="GO" id="GO:1902600">
    <property type="term" value="P:proton transmembrane transport"/>
    <property type="evidence" value="ECO:0007669"/>
    <property type="project" value="InterPro"/>
</dbReference>
<dbReference type="PANTHER" id="PTHR32507">
    <property type="entry name" value="NA(+)/H(+) ANTIPORTER 1"/>
    <property type="match status" value="1"/>
</dbReference>
<evidence type="ECO:0000256" key="1">
    <source>
        <dbReference type="ARBA" id="ARBA00004651"/>
    </source>
</evidence>
<dbReference type="GO" id="GO:0005886">
    <property type="term" value="C:plasma membrane"/>
    <property type="evidence" value="ECO:0007669"/>
    <property type="project" value="UniProtKB-SubCell"/>
</dbReference>
<keyword evidence="4" id="KW-1003">Cell membrane</keyword>
<gene>
    <name evidence="12" type="primary">nhaP2</name>
    <name evidence="12" type="ORF">Pla133_16640</name>
</gene>
<feature type="domain" description="Cation/H+ exchanger transmembrane" evidence="10">
    <location>
        <begin position="17"/>
        <end position="390"/>
    </location>
</feature>
<keyword evidence="6 9" id="KW-1133">Transmembrane helix</keyword>
<dbReference type="Pfam" id="PF00999">
    <property type="entry name" value="Na_H_Exchanger"/>
    <property type="match status" value="1"/>
</dbReference>
<dbReference type="InterPro" id="IPR003148">
    <property type="entry name" value="RCK_N"/>
</dbReference>
<dbReference type="AlphaFoldDB" id="A0A518BHY0"/>
<evidence type="ECO:0000256" key="3">
    <source>
        <dbReference type="ARBA" id="ARBA00022449"/>
    </source>
</evidence>
<feature type="transmembrane region" description="Helical" evidence="9">
    <location>
        <begin position="297"/>
        <end position="320"/>
    </location>
</feature>
<dbReference type="GO" id="GO:0006813">
    <property type="term" value="P:potassium ion transport"/>
    <property type="evidence" value="ECO:0007669"/>
    <property type="project" value="InterPro"/>
</dbReference>
<keyword evidence="3" id="KW-0050">Antiport</keyword>
<evidence type="ECO:0000256" key="2">
    <source>
        <dbReference type="ARBA" id="ARBA00022448"/>
    </source>
</evidence>
<dbReference type="GO" id="GO:0015297">
    <property type="term" value="F:antiporter activity"/>
    <property type="evidence" value="ECO:0007669"/>
    <property type="project" value="UniProtKB-KW"/>
</dbReference>
<feature type="transmembrane region" description="Helical" evidence="9">
    <location>
        <begin position="185"/>
        <end position="207"/>
    </location>
</feature>
<dbReference type="Proteomes" id="UP000316921">
    <property type="component" value="Chromosome"/>
</dbReference>
<dbReference type="Gene3D" id="3.40.50.720">
    <property type="entry name" value="NAD(P)-binding Rossmann-like Domain"/>
    <property type="match status" value="1"/>
</dbReference>
<dbReference type="InterPro" id="IPR036291">
    <property type="entry name" value="NAD(P)-bd_dom_sf"/>
</dbReference>